<dbReference type="GO" id="GO:0006412">
    <property type="term" value="P:translation"/>
    <property type="evidence" value="ECO:0007669"/>
    <property type="project" value="TreeGrafter"/>
</dbReference>
<dbReference type="InterPro" id="IPR003728">
    <property type="entry name" value="Ribosome_maturation_RimP"/>
</dbReference>
<dbReference type="PANTHER" id="PTHR33867">
    <property type="entry name" value="RIBOSOME MATURATION FACTOR RIMP"/>
    <property type="match status" value="1"/>
</dbReference>
<dbReference type="EMBL" id="PGFA01000002">
    <property type="protein sequence ID" value="PJJ54527.1"/>
    <property type="molecule type" value="Genomic_DNA"/>
</dbReference>
<evidence type="ECO:0000256" key="1">
    <source>
        <dbReference type="ARBA" id="ARBA00022490"/>
    </source>
</evidence>
<dbReference type="SUPFAM" id="SSF75420">
    <property type="entry name" value="YhbC-like, N-terminal domain"/>
    <property type="match status" value="1"/>
</dbReference>
<keyword evidence="1 3" id="KW-0963">Cytoplasm</keyword>
<evidence type="ECO:0000313" key="6">
    <source>
        <dbReference type="EMBL" id="PJJ54527.1"/>
    </source>
</evidence>
<dbReference type="CDD" id="cd01734">
    <property type="entry name" value="YlxS_C"/>
    <property type="match status" value="1"/>
</dbReference>
<dbReference type="InterPro" id="IPR028998">
    <property type="entry name" value="RimP_C"/>
</dbReference>
<comment type="caution">
    <text evidence="6">The sequence shown here is derived from an EMBL/GenBank/DDBJ whole genome shotgun (WGS) entry which is preliminary data.</text>
</comment>
<evidence type="ECO:0000259" key="5">
    <source>
        <dbReference type="Pfam" id="PF17384"/>
    </source>
</evidence>
<comment type="function">
    <text evidence="3">Required for maturation of 30S ribosomal subunits.</text>
</comment>
<evidence type="ECO:0000313" key="7">
    <source>
        <dbReference type="Proteomes" id="UP000228535"/>
    </source>
</evidence>
<evidence type="ECO:0000256" key="2">
    <source>
        <dbReference type="ARBA" id="ARBA00022517"/>
    </source>
</evidence>
<keyword evidence="7" id="KW-1185">Reference proteome</keyword>
<protein>
    <recommendedName>
        <fullName evidence="3">Ribosome maturation factor RimP</fullName>
    </recommendedName>
</protein>
<dbReference type="HAMAP" id="MF_01077">
    <property type="entry name" value="RimP"/>
    <property type="match status" value="1"/>
</dbReference>
<dbReference type="SUPFAM" id="SSF74942">
    <property type="entry name" value="YhbC-like, C-terminal domain"/>
    <property type="match status" value="1"/>
</dbReference>
<dbReference type="InterPro" id="IPR036847">
    <property type="entry name" value="RimP_C_sf"/>
</dbReference>
<dbReference type="GO" id="GO:0005829">
    <property type="term" value="C:cytosol"/>
    <property type="evidence" value="ECO:0007669"/>
    <property type="project" value="TreeGrafter"/>
</dbReference>
<dbReference type="Proteomes" id="UP000228535">
    <property type="component" value="Unassembled WGS sequence"/>
</dbReference>
<dbReference type="InterPro" id="IPR028989">
    <property type="entry name" value="RimP_N"/>
</dbReference>
<feature type="domain" description="Ribosome maturation factor RimP N-terminal" evidence="4">
    <location>
        <begin position="21"/>
        <end position="82"/>
    </location>
</feature>
<name>A0A2M9B9C5_9BACT</name>
<dbReference type="PANTHER" id="PTHR33867:SF1">
    <property type="entry name" value="RIBOSOME MATURATION FACTOR RIMP"/>
    <property type="match status" value="1"/>
</dbReference>
<dbReference type="RefSeq" id="WP_245882872.1">
    <property type="nucleotide sequence ID" value="NZ_PGFA01000002.1"/>
</dbReference>
<organism evidence="6 7">
    <name type="scientific">Hymenobacter chitinivorans DSM 11115</name>
    <dbReference type="NCBI Taxonomy" id="1121954"/>
    <lineage>
        <taxon>Bacteria</taxon>
        <taxon>Pseudomonadati</taxon>
        <taxon>Bacteroidota</taxon>
        <taxon>Cytophagia</taxon>
        <taxon>Cytophagales</taxon>
        <taxon>Hymenobacteraceae</taxon>
        <taxon>Hymenobacter</taxon>
    </lineage>
</organism>
<gene>
    <name evidence="3" type="primary">rimP</name>
    <name evidence="6" type="ORF">CLV45_2868</name>
</gene>
<evidence type="ECO:0000259" key="4">
    <source>
        <dbReference type="Pfam" id="PF02576"/>
    </source>
</evidence>
<feature type="domain" description="Ribosome maturation factor RimP C-terminal" evidence="5">
    <location>
        <begin position="87"/>
        <end position="155"/>
    </location>
</feature>
<dbReference type="AlphaFoldDB" id="A0A2M9B9C5"/>
<keyword evidence="2 3" id="KW-0690">Ribosome biogenesis</keyword>
<dbReference type="InterPro" id="IPR035956">
    <property type="entry name" value="RimP_N_sf"/>
</dbReference>
<reference evidence="6 7" key="1">
    <citation type="submission" date="2017-11" db="EMBL/GenBank/DDBJ databases">
        <title>Genomic Encyclopedia of Archaeal and Bacterial Type Strains, Phase II (KMG-II): From Individual Species to Whole Genera.</title>
        <authorList>
            <person name="Goeker M."/>
        </authorList>
    </citation>
    <scope>NUCLEOTIDE SEQUENCE [LARGE SCALE GENOMIC DNA]</scope>
    <source>
        <strain evidence="6 7">DSM 11115</strain>
    </source>
</reference>
<dbReference type="Pfam" id="PF17384">
    <property type="entry name" value="DUF150_C"/>
    <property type="match status" value="1"/>
</dbReference>
<comment type="similarity">
    <text evidence="3">Belongs to the RimP family.</text>
</comment>
<sequence length="156" mass="17337">MKFDRDQIAEMLQDSLPGPELFVVALTVSDAIRPKITVILDSEQGFGIDECALVSRRLARRIDEAYGEEASYTLEVTSPGADQPFTDQRQYTRHVGRTVNVKLQDGTEKTGVMEAAEAEGIQLAEEIKEKNKKKVLPAVLVPFADIKEARVVISFK</sequence>
<proteinExistence type="inferred from homology"/>
<dbReference type="Pfam" id="PF02576">
    <property type="entry name" value="RimP_N"/>
    <property type="match status" value="1"/>
</dbReference>
<dbReference type="Gene3D" id="3.30.300.70">
    <property type="entry name" value="RimP-like superfamily, N-terminal"/>
    <property type="match status" value="1"/>
</dbReference>
<evidence type="ECO:0000256" key="3">
    <source>
        <dbReference type="HAMAP-Rule" id="MF_01077"/>
    </source>
</evidence>
<comment type="subcellular location">
    <subcellularLocation>
        <location evidence="3">Cytoplasm</location>
    </subcellularLocation>
</comment>
<accession>A0A2M9B9C5</accession>
<dbReference type="GO" id="GO:0000028">
    <property type="term" value="P:ribosomal small subunit assembly"/>
    <property type="evidence" value="ECO:0007669"/>
    <property type="project" value="TreeGrafter"/>
</dbReference>